<keyword evidence="3" id="KW-1185">Reference proteome</keyword>
<feature type="compositionally biased region" description="Basic and acidic residues" evidence="1">
    <location>
        <begin position="436"/>
        <end position="451"/>
    </location>
</feature>
<feature type="non-terminal residue" evidence="2">
    <location>
        <position position="524"/>
    </location>
</feature>
<reference evidence="2" key="1">
    <citation type="journal article" date="2020" name="Stud. Mycol.">
        <title>101 Dothideomycetes genomes: a test case for predicting lifestyles and emergence of pathogens.</title>
        <authorList>
            <person name="Haridas S."/>
            <person name="Albert R."/>
            <person name="Binder M."/>
            <person name="Bloem J."/>
            <person name="Labutti K."/>
            <person name="Salamov A."/>
            <person name="Andreopoulos B."/>
            <person name="Baker S."/>
            <person name="Barry K."/>
            <person name="Bills G."/>
            <person name="Bluhm B."/>
            <person name="Cannon C."/>
            <person name="Castanera R."/>
            <person name="Culley D."/>
            <person name="Daum C."/>
            <person name="Ezra D."/>
            <person name="Gonzalez J."/>
            <person name="Henrissat B."/>
            <person name="Kuo A."/>
            <person name="Liang C."/>
            <person name="Lipzen A."/>
            <person name="Lutzoni F."/>
            <person name="Magnuson J."/>
            <person name="Mondo S."/>
            <person name="Nolan M."/>
            <person name="Ohm R."/>
            <person name="Pangilinan J."/>
            <person name="Park H.-J."/>
            <person name="Ramirez L."/>
            <person name="Alfaro M."/>
            <person name="Sun H."/>
            <person name="Tritt A."/>
            <person name="Yoshinaga Y."/>
            <person name="Zwiers L.-H."/>
            <person name="Turgeon B."/>
            <person name="Goodwin S."/>
            <person name="Spatafora J."/>
            <person name="Crous P."/>
            <person name="Grigoriev I."/>
        </authorList>
    </citation>
    <scope>NUCLEOTIDE SEQUENCE</scope>
    <source>
        <strain evidence="2">CBS 110217</strain>
    </source>
</reference>
<dbReference type="AlphaFoldDB" id="A0A9P4HLX5"/>
<comment type="caution">
    <text evidence="2">The sequence shown here is derived from an EMBL/GenBank/DDBJ whole genome shotgun (WGS) entry which is preliminary data.</text>
</comment>
<accession>A0A9P4HLX5</accession>
<evidence type="ECO:0000256" key="1">
    <source>
        <dbReference type="SAM" id="MobiDB-lite"/>
    </source>
</evidence>
<gene>
    <name evidence="2" type="ORF">EK21DRAFT_44080</name>
</gene>
<feature type="compositionally biased region" description="Polar residues" evidence="1">
    <location>
        <begin position="82"/>
        <end position="95"/>
    </location>
</feature>
<feature type="compositionally biased region" description="Polar residues" evidence="1">
    <location>
        <begin position="118"/>
        <end position="132"/>
    </location>
</feature>
<protein>
    <submittedName>
        <fullName evidence="2">Uncharacterized protein</fullName>
    </submittedName>
</protein>
<dbReference type="EMBL" id="ML978156">
    <property type="protein sequence ID" value="KAF2035964.1"/>
    <property type="molecule type" value="Genomic_DNA"/>
</dbReference>
<dbReference type="OrthoDB" id="5415512at2759"/>
<organism evidence="2 3">
    <name type="scientific">Setomelanomma holmii</name>
    <dbReference type="NCBI Taxonomy" id="210430"/>
    <lineage>
        <taxon>Eukaryota</taxon>
        <taxon>Fungi</taxon>
        <taxon>Dikarya</taxon>
        <taxon>Ascomycota</taxon>
        <taxon>Pezizomycotina</taxon>
        <taxon>Dothideomycetes</taxon>
        <taxon>Pleosporomycetidae</taxon>
        <taxon>Pleosporales</taxon>
        <taxon>Pleosporineae</taxon>
        <taxon>Phaeosphaeriaceae</taxon>
        <taxon>Setomelanomma</taxon>
    </lineage>
</organism>
<evidence type="ECO:0000313" key="2">
    <source>
        <dbReference type="EMBL" id="KAF2035964.1"/>
    </source>
</evidence>
<feature type="compositionally biased region" description="Basic and acidic residues" evidence="1">
    <location>
        <begin position="266"/>
        <end position="283"/>
    </location>
</feature>
<feature type="region of interest" description="Disordered" evidence="1">
    <location>
        <begin position="384"/>
        <end position="524"/>
    </location>
</feature>
<feature type="region of interest" description="Disordered" evidence="1">
    <location>
        <begin position="1"/>
        <end position="39"/>
    </location>
</feature>
<dbReference type="Proteomes" id="UP000799777">
    <property type="component" value="Unassembled WGS sequence"/>
</dbReference>
<feature type="region of interest" description="Disordered" evidence="1">
    <location>
        <begin position="65"/>
        <end position="163"/>
    </location>
</feature>
<name>A0A9P4HLX5_9PLEO</name>
<feature type="compositionally biased region" description="Polar residues" evidence="1">
    <location>
        <begin position="15"/>
        <end position="27"/>
    </location>
</feature>
<evidence type="ECO:0000313" key="3">
    <source>
        <dbReference type="Proteomes" id="UP000799777"/>
    </source>
</evidence>
<feature type="region of interest" description="Disordered" evidence="1">
    <location>
        <begin position="326"/>
        <end position="358"/>
    </location>
</feature>
<sequence>MANEEQRRAFASYMGTANASAGQQAPQNPGGFASSGNPYLFQVPDAATGHELFYRFVSELSRQLPRRPSNFPQRPPPLGQNEVFQGQRSMQSSARPQGYVEVPRNYSNQPPLPAGYNSGWQYTDPKAQQTARLNGEPAPRGAMVPSSRDFSGEIVESRSKHMSEKYHYQQYGQPSPGAHAPPPQVEEQTVPVLLCHTCSVCSRMRSAGYHRHNPVVPGKPLVLTPCRRCKNKLQRERRSMSSYTRIRSCTAEDPCDWPRESVRVDIEQSEQRGRRRDREEVRVYRHSPSRPRIIRQSSSQTRLGLRVLQDQGPPRMMRAEARIRVSSLSPRRESRYDKIWPPPDVVPTQPSRSGDTVPPPWMNPNITSQDEVWPPPDVVPTHSYRKVAVSPPRRQSSRIIELTPSPPPVRTRSTRVVYRSESRERRPRSPSPVHVKYSEERRVEEAEERVMSHPRPYRSVLPDHRNFIRTSDETSSNDYTARGRPESPSRSILKPPRGDRETSRRRTSMRESQQSTTVEVGGPK</sequence>
<feature type="region of interest" description="Disordered" evidence="1">
    <location>
        <begin position="266"/>
        <end position="292"/>
    </location>
</feature>
<proteinExistence type="predicted"/>
<feature type="compositionally biased region" description="Basic and acidic residues" evidence="1">
    <location>
        <begin position="461"/>
        <end position="472"/>
    </location>
</feature>